<name>A0A4Q1JHL5_9BACT</name>
<dbReference type="EMBL" id="SAXA01000025">
    <property type="protein sequence ID" value="RXQ87401.1"/>
    <property type="molecule type" value="Genomic_DNA"/>
</dbReference>
<dbReference type="RefSeq" id="WP_129255782.1">
    <property type="nucleotide sequence ID" value="NZ_SAXA01000025.1"/>
</dbReference>
<proteinExistence type="predicted"/>
<dbReference type="Proteomes" id="UP000289703">
    <property type="component" value="Unassembled WGS sequence"/>
</dbReference>
<gene>
    <name evidence="1" type="ORF">EO244_16470</name>
</gene>
<comment type="caution">
    <text evidence="1">The sequence shown here is derived from an EMBL/GenBank/DDBJ whole genome shotgun (WGS) entry which is preliminary data.</text>
</comment>
<sequence length="189" mass="21428">MKLFSKNLEEENRKRLRGILNKIPRLECPIGWEMATFAVGGLTEIGFSDKSESLLLAISSNGRGLFDCSKLERIDRDYSEEFEINYEEMTCIGIGQISGEKVRIAGLHGGGLPTTNKLGDSLEFMALDWPNLDFIFQPNWKSMYSERDIDDCVNFLRTDTIKSYGFNKIGNCFVIATSSDLIIFKRKTV</sequence>
<dbReference type="OrthoDB" id="1849013at2"/>
<dbReference type="AlphaFoldDB" id="A0A4Q1JHL5"/>
<protein>
    <submittedName>
        <fullName evidence="1">Uncharacterized protein</fullName>
    </submittedName>
</protein>
<organism evidence="1 2">
    <name type="scientific">Ancylomarina salipaludis</name>
    <dbReference type="NCBI Taxonomy" id="2501299"/>
    <lineage>
        <taxon>Bacteria</taxon>
        <taxon>Pseudomonadati</taxon>
        <taxon>Bacteroidota</taxon>
        <taxon>Bacteroidia</taxon>
        <taxon>Marinilabiliales</taxon>
        <taxon>Marinifilaceae</taxon>
        <taxon>Ancylomarina</taxon>
    </lineage>
</organism>
<keyword evidence="2" id="KW-1185">Reference proteome</keyword>
<reference evidence="1 2" key="1">
    <citation type="submission" date="2019-01" db="EMBL/GenBank/DDBJ databases">
        <title>Ancylomarina salipaludis sp. nov., isolated from a salt marsh.</title>
        <authorList>
            <person name="Yoon J.-H."/>
        </authorList>
    </citation>
    <scope>NUCLEOTIDE SEQUENCE [LARGE SCALE GENOMIC DNA]</scope>
    <source>
        <strain evidence="1 2">SHSM-M15</strain>
    </source>
</reference>
<evidence type="ECO:0000313" key="2">
    <source>
        <dbReference type="Proteomes" id="UP000289703"/>
    </source>
</evidence>
<evidence type="ECO:0000313" key="1">
    <source>
        <dbReference type="EMBL" id="RXQ87401.1"/>
    </source>
</evidence>
<accession>A0A4Q1JHL5</accession>